<name>A0A975F956_9GAMM</name>
<evidence type="ECO:0000313" key="3">
    <source>
        <dbReference type="Proteomes" id="UP000672009"/>
    </source>
</evidence>
<feature type="chain" id="PRO_5037938239" evidence="1">
    <location>
        <begin position="27"/>
        <end position="93"/>
    </location>
</feature>
<evidence type="ECO:0000313" key="2">
    <source>
        <dbReference type="EMBL" id="QTR53726.1"/>
    </source>
</evidence>
<keyword evidence="3" id="KW-1185">Reference proteome</keyword>
<keyword evidence="1" id="KW-0732">Signal</keyword>
<dbReference type="AlphaFoldDB" id="A0A975F956"/>
<gene>
    <name evidence="2" type="ORF">J9260_01140</name>
</gene>
<feature type="signal peptide" evidence="1">
    <location>
        <begin position="1"/>
        <end position="26"/>
    </location>
</feature>
<dbReference type="KEGG" id="tun:J9260_01140"/>
<dbReference type="RefSeq" id="WP_210219236.1">
    <property type="nucleotide sequence ID" value="NZ_CP072793.1"/>
</dbReference>
<dbReference type="EMBL" id="CP072793">
    <property type="protein sequence ID" value="QTR53726.1"/>
    <property type="molecule type" value="Genomic_DNA"/>
</dbReference>
<evidence type="ECO:0000256" key="1">
    <source>
        <dbReference type="SAM" id="SignalP"/>
    </source>
</evidence>
<sequence length="93" mass="9492">MANKITRVLATLITASGILVSANAMACSEHDYLGSVCLVAASYCPQGFAPADGSATSNQMLKSILGSDKLPSLQAPAGTKYCVSVAGPYPTRP</sequence>
<organism evidence="2 3">
    <name type="scientific">Thiothrix unzii</name>
    <dbReference type="NCBI Taxonomy" id="111769"/>
    <lineage>
        <taxon>Bacteria</taxon>
        <taxon>Pseudomonadati</taxon>
        <taxon>Pseudomonadota</taxon>
        <taxon>Gammaproteobacteria</taxon>
        <taxon>Thiotrichales</taxon>
        <taxon>Thiotrichaceae</taxon>
        <taxon>Thiothrix</taxon>
    </lineage>
</organism>
<proteinExistence type="predicted"/>
<accession>A0A975F956</accession>
<dbReference type="Proteomes" id="UP000672009">
    <property type="component" value="Chromosome"/>
</dbReference>
<reference evidence="2" key="1">
    <citation type="submission" date="2021-04" db="EMBL/GenBank/DDBJ databases">
        <title>Genomics, taxonomy and metabolism of representatives of sulfur bacteria of the genus Thiothrix: Thiothrix fructosivorans QT, Thiothrix unzii A1T and three new species, Thiothrix subterranea sp. nov., Thiothrix litoralis sp. nov. and 'Candidatus Thiothrix anitrata' sp. nov.</title>
        <authorList>
            <person name="Ravin N.V."/>
            <person name="Smolyakov D."/>
            <person name="Rudenko T.S."/>
            <person name="Mardanov A.V."/>
            <person name="Beletsky A.V."/>
            <person name="Markov N.D."/>
            <person name="Fomenkov A.I."/>
            <person name="Roberts R.J."/>
            <person name="Karnachuk O.V."/>
            <person name="Novikov A."/>
            <person name="Grabovich M.Y."/>
        </authorList>
    </citation>
    <scope>NUCLEOTIDE SEQUENCE</scope>
    <source>
        <strain evidence="2">A1</strain>
    </source>
</reference>
<protein>
    <submittedName>
        <fullName evidence="2">Tail fiber protein</fullName>
    </submittedName>
</protein>